<sequence>MLLPLIFVLAAVVHLTSALPAYDNHVAVKPILASQFCILPDEFVVKNFDIFFLAADNNRTAFINFEYSNENTWIKTKCQYNETSVNVDPKGHAQRYACENKPANFTWWRNGTLTIYERSCPLEDK</sequence>
<dbReference type="AlphaFoldDB" id="A0AAN6UBF2"/>
<accession>A0AAN6UBF2</accession>
<reference evidence="2" key="2">
    <citation type="submission" date="2023-05" db="EMBL/GenBank/DDBJ databases">
        <authorList>
            <consortium name="Lawrence Berkeley National Laboratory"/>
            <person name="Steindorff A."/>
            <person name="Hensen N."/>
            <person name="Bonometti L."/>
            <person name="Westerberg I."/>
            <person name="Brannstrom I.O."/>
            <person name="Guillou S."/>
            <person name="Cros-Aarteil S."/>
            <person name="Calhoun S."/>
            <person name="Haridas S."/>
            <person name="Kuo A."/>
            <person name="Mondo S."/>
            <person name="Pangilinan J."/>
            <person name="Riley R."/>
            <person name="Labutti K."/>
            <person name="Andreopoulos B."/>
            <person name="Lipzen A."/>
            <person name="Chen C."/>
            <person name="Yanf M."/>
            <person name="Daum C."/>
            <person name="Ng V."/>
            <person name="Clum A."/>
            <person name="Ohm R."/>
            <person name="Martin F."/>
            <person name="Silar P."/>
            <person name="Natvig D."/>
            <person name="Lalanne C."/>
            <person name="Gautier V."/>
            <person name="Ament-Velasquez S.L."/>
            <person name="Kruys A."/>
            <person name="Hutchinson M.I."/>
            <person name="Powell A.J."/>
            <person name="Barry K."/>
            <person name="Miller A.N."/>
            <person name="Grigoriev I.V."/>
            <person name="Debuchy R."/>
            <person name="Gladieux P."/>
            <person name="Thoren M.H."/>
            <person name="Johannesson H."/>
        </authorList>
    </citation>
    <scope>NUCLEOTIDE SEQUENCE</scope>
    <source>
        <strain evidence="2">CBS 731.68</strain>
    </source>
</reference>
<protein>
    <submittedName>
        <fullName evidence="2">Uncharacterized protein</fullName>
    </submittedName>
</protein>
<gene>
    <name evidence="2" type="ORF">N657DRAFT_640215</name>
</gene>
<comment type="caution">
    <text evidence="2">The sequence shown here is derived from an EMBL/GenBank/DDBJ whole genome shotgun (WGS) entry which is preliminary data.</text>
</comment>
<evidence type="ECO:0000313" key="2">
    <source>
        <dbReference type="EMBL" id="KAK4129565.1"/>
    </source>
</evidence>
<feature type="signal peptide" evidence="1">
    <location>
        <begin position="1"/>
        <end position="18"/>
    </location>
</feature>
<reference evidence="2" key="1">
    <citation type="journal article" date="2023" name="Mol. Phylogenet. Evol.">
        <title>Genome-scale phylogeny and comparative genomics of the fungal order Sordariales.</title>
        <authorList>
            <person name="Hensen N."/>
            <person name="Bonometti L."/>
            <person name="Westerberg I."/>
            <person name="Brannstrom I.O."/>
            <person name="Guillou S."/>
            <person name="Cros-Aarteil S."/>
            <person name="Calhoun S."/>
            <person name="Haridas S."/>
            <person name="Kuo A."/>
            <person name="Mondo S."/>
            <person name="Pangilinan J."/>
            <person name="Riley R."/>
            <person name="LaButti K."/>
            <person name="Andreopoulos B."/>
            <person name="Lipzen A."/>
            <person name="Chen C."/>
            <person name="Yan M."/>
            <person name="Daum C."/>
            <person name="Ng V."/>
            <person name="Clum A."/>
            <person name="Steindorff A."/>
            <person name="Ohm R.A."/>
            <person name="Martin F."/>
            <person name="Silar P."/>
            <person name="Natvig D.O."/>
            <person name="Lalanne C."/>
            <person name="Gautier V."/>
            <person name="Ament-Velasquez S.L."/>
            <person name="Kruys A."/>
            <person name="Hutchinson M.I."/>
            <person name="Powell A.J."/>
            <person name="Barry K."/>
            <person name="Miller A.N."/>
            <person name="Grigoriev I.V."/>
            <person name="Debuchy R."/>
            <person name="Gladieux P."/>
            <person name="Hiltunen Thoren M."/>
            <person name="Johannesson H."/>
        </authorList>
    </citation>
    <scope>NUCLEOTIDE SEQUENCE</scope>
    <source>
        <strain evidence="2">CBS 731.68</strain>
    </source>
</reference>
<dbReference type="GeneID" id="87828699"/>
<proteinExistence type="predicted"/>
<evidence type="ECO:0000313" key="3">
    <source>
        <dbReference type="Proteomes" id="UP001302602"/>
    </source>
</evidence>
<keyword evidence="3" id="KW-1185">Reference proteome</keyword>
<dbReference type="Proteomes" id="UP001302602">
    <property type="component" value="Unassembled WGS sequence"/>
</dbReference>
<dbReference type="EMBL" id="MU853223">
    <property type="protein sequence ID" value="KAK4129565.1"/>
    <property type="molecule type" value="Genomic_DNA"/>
</dbReference>
<evidence type="ECO:0000256" key="1">
    <source>
        <dbReference type="SAM" id="SignalP"/>
    </source>
</evidence>
<dbReference type="RefSeq" id="XP_062653336.1">
    <property type="nucleotide sequence ID" value="XM_062791930.1"/>
</dbReference>
<feature type="chain" id="PRO_5042965045" evidence="1">
    <location>
        <begin position="19"/>
        <end position="125"/>
    </location>
</feature>
<name>A0AAN6UBF2_9PEZI</name>
<keyword evidence="1" id="KW-0732">Signal</keyword>
<organism evidence="2 3">
    <name type="scientific">Parathielavia appendiculata</name>
    <dbReference type="NCBI Taxonomy" id="2587402"/>
    <lineage>
        <taxon>Eukaryota</taxon>
        <taxon>Fungi</taxon>
        <taxon>Dikarya</taxon>
        <taxon>Ascomycota</taxon>
        <taxon>Pezizomycotina</taxon>
        <taxon>Sordariomycetes</taxon>
        <taxon>Sordariomycetidae</taxon>
        <taxon>Sordariales</taxon>
        <taxon>Chaetomiaceae</taxon>
        <taxon>Parathielavia</taxon>
    </lineage>
</organism>